<protein>
    <recommendedName>
        <fullName evidence="5">CDP-diacylglycerol--serine O-phosphatidyltransferase</fullName>
        <ecNumber evidence="4">2.7.8.8</ecNumber>
    </recommendedName>
    <alternativeName>
        <fullName evidence="14">Phosphatidylserine synthase</fullName>
    </alternativeName>
</protein>
<comment type="catalytic activity">
    <reaction evidence="1">
        <text>a CDP-1,2-diacyl-sn-glycerol + L-serine = a 1,2-diacyl-sn-glycero-3-phospho-L-serine + CMP + H(+)</text>
        <dbReference type="Rhea" id="RHEA:16913"/>
        <dbReference type="ChEBI" id="CHEBI:15378"/>
        <dbReference type="ChEBI" id="CHEBI:33384"/>
        <dbReference type="ChEBI" id="CHEBI:57262"/>
        <dbReference type="ChEBI" id="CHEBI:58332"/>
        <dbReference type="ChEBI" id="CHEBI:60377"/>
        <dbReference type="EC" id="2.7.8.8"/>
    </reaction>
</comment>
<keyword evidence="12" id="KW-0594">Phospholipid biosynthesis</keyword>
<dbReference type="GO" id="GO:0012505">
    <property type="term" value="C:endomembrane system"/>
    <property type="evidence" value="ECO:0007669"/>
    <property type="project" value="UniProtKB-SubCell"/>
</dbReference>
<dbReference type="PANTHER" id="PTHR14269">
    <property type="entry name" value="CDP-DIACYLGLYCEROL--GLYCEROL-3-PHOSPHATE 3-PHOSPHATIDYLTRANSFERASE-RELATED"/>
    <property type="match status" value="1"/>
</dbReference>
<feature type="transmembrane region" description="Helical" evidence="16">
    <location>
        <begin position="194"/>
        <end position="213"/>
    </location>
</feature>
<keyword evidence="13" id="KW-1208">Phospholipid metabolism</keyword>
<dbReference type="InterPro" id="IPR050324">
    <property type="entry name" value="CDP-alcohol_PTase-I"/>
</dbReference>
<dbReference type="InterPro" id="IPR004533">
    <property type="entry name" value="CDP-diaglyc--ser_O-PTrfase"/>
</dbReference>
<proteinExistence type="inferred from homology"/>
<comment type="subcellular location">
    <subcellularLocation>
        <location evidence="2">Endomembrane system</location>
        <topology evidence="2">Multi-pass membrane protein</topology>
    </subcellularLocation>
</comment>
<feature type="transmembrane region" description="Helical" evidence="16">
    <location>
        <begin position="48"/>
        <end position="67"/>
    </location>
</feature>
<evidence type="ECO:0000313" key="17">
    <source>
        <dbReference type="EMBL" id="RMA78380.1"/>
    </source>
</evidence>
<reference evidence="17 18" key="1">
    <citation type="submission" date="2018-10" db="EMBL/GenBank/DDBJ databases">
        <title>Genomic Encyclopedia of Type Strains, Phase IV (KMG-IV): sequencing the most valuable type-strain genomes for metagenomic binning, comparative biology and taxonomic classification.</title>
        <authorList>
            <person name="Goeker M."/>
        </authorList>
    </citation>
    <scope>NUCLEOTIDE SEQUENCE [LARGE SCALE GENOMIC DNA]</scope>
    <source>
        <strain evidence="17 18">DSM 25080</strain>
    </source>
</reference>
<comment type="caution">
    <text evidence="17">The sequence shown here is derived from an EMBL/GenBank/DDBJ whole genome shotgun (WGS) entry which is preliminary data.</text>
</comment>
<keyword evidence="8 16" id="KW-0812">Transmembrane</keyword>
<keyword evidence="11 16" id="KW-0472">Membrane</keyword>
<evidence type="ECO:0000256" key="2">
    <source>
        <dbReference type="ARBA" id="ARBA00004127"/>
    </source>
</evidence>
<evidence type="ECO:0000256" key="1">
    <source>
        <dbReference type="ARBA" id="ARBA00000287"/>
    </source>
</evidence>
<dbReference type="OrthoDB" id="9777147at2"/>
<feature type="transmembrane region" description="Helical" evidence="16">
    <location>
        <begin position="136"/>
        <end position="154"/>
    </location>
</feature>
<feature type="transmembrane region" description="Helical" evidence="16">
    <location>
        <begin position="234"/>
        <end position="261"/>
    </location>
</feature>
<comment type="similarity">
    <text evidence="3 15">Belongs to the CDP-alcohol phosphatidyltransferase class-I family.</text>
</comment>
<gene>
    <name evidence="17" type="ORF">DFR27_2311</name>
</gene>
<dbReference type="AlphaFoldDB" id="A0A3M0A0U1"/>
<evidence type="ECO:0000256" key="10">
    <source>
        <dbReference type="ARBA" id="ARBA00023098"/>
    </source>
</evidence>
<evidence type="ECO:0000256" key="11">
    <source>
        <dbReference type="ARBA" id="ARBA00023136"/>
    </source>
</evidence>
<evidence type="ECO:0000256" key="12">
    <source>
        <dbReference type="ARBA" id="ARBA00023209"/>
    </source>
</evidence>
<keyword evidence="18" id="KW-1185">Reference proteome</keyword>
<evidence type="ECO:0000256" key="14">
    <source>
        <dbReference type="ARBA" id="ARBA00032361"/>
    </source>
</evidence>
<dbReference type="InterPro" id="IPR048254">
    <property type="entry name" value="CDP_ALCOHOL_P_TRANSF_CS"/>
</dbReference>
<dbReference type="GO" id="GO:0003882">
    <property type="term" value="F:CDP-diacylglycerol-serine O-phosphatidyltransferase activity"/>
    <property type="evidence" value="ECO:0007669"/>
    <property type="project" value="UniProtKB-EC"/>
</dbReference>
<feature type="transmembrane region" description="Helical" evidence="16">
    <location>
        <begin position="166"/>
        <end position="188"/>
    </location>
</feature>
<accession>A0A3M0A0U1</accession>
<evidence type="ECO:0000256" key="15">
    <source>
        <dbReference type="RuleBase" id="RU003750"/>
    </source>
</evidence>
<dbReference type="PANTHER" id="PTHR14269:SF61">
    <property type="entry name" value="CDP-DIACYLGLYCEROL--SERINE O-PHOSPHATIDYLTRANSFERASE"/>
    <property type="match status" value="1"/>
</dbReference>
<evidence type="ECO:0000256" key="13">
    <source>
        <dbReference type="ARBA" id="ARBA00023264"/>
    </source>
</evidence>
<evidence type="ECO:0000256" key="6">
    <source>
        <dbReference type="ARBA" id="ARBA00022516"/>
    </source>
</evidence>
<dbReference type="Proteomes" id="UP000267187">
    <property type="component" value="Unassembled WGS sequence"/>
</dbReference>
<dbReference type="PROSITE" id="PS00379">
    <property type="entry name" value="CDP_ALCOHOL_P_TRANSF"/>
    <property type="match status" value="1"/>
</dbReference>
<keyword evidence="9 16" id="KW-1133">Transmembrane helix</keyword>
<evidence type="ECO:0000256" key="5">
    <source>
        <dbReference type="ARBA" id="ARBA00017171"/>
    </source>
</evidence>
<evidence type="ECO:0000256" key="16">
    <source>
        <dbReference type="SAM" id="Phobius"/>
    </source>
</evidence>
<dbReference type="GO" id="GO:0016020">
    <property type="term" value="C:membrane"/>
    <property type="evidence" value="ECO:0007669"/>
    <property type="project" value="InterPro"/>
</dbReference>
<keyword evidence="10" id="KW-0443">Lipid metabolism</keyword>
<evidence type="ECO:0000256" key="4">
    <source>
        <dbReference type="ARBA" id="ARBA00013174"/>
    </source>
</evidence>
<keyword evidence="6" id="KW-0444">Lipid biosynthesis</keyword>
<dbReference type="NCBIfam" id="TIGR00473">
    <property type="entry name" value="pssA"/>
    <property type="match status" value="1"/>
</dbReference>
<evidence type="ECO:0000256" key="9">
    <source>
        <dbReference type="ARBA" id="ARBA00022989"/>
    </source>
</evidence>
<evidence type="ECO:0000256" key="3">
    <source>
        <dbReference type="ARBA" id="ARBA00010441"/>
    </source>
</evidence>
<dbReference type="EMBL" id="REFJ01000006">
    <property type="protein sequence ID" value="RMA78380.1"/>
    <property type="molecule type" value="Genomic_DNA"/>
</dbReference>
<keyword evidence="7 15" id="KW-0808">Transferase</keyword>
<dbReference type="Gene3D" id="1.20.120.1760">
    <property type="match status" value="1"/>
</dbReference>
<dbReference type="EC" id="2.7.8.8" evidence="4"/>
<dbReference type="GO" id="GO:0008654">
    <property type="term" value="P:phospholipid biosynthetic process"/>
    <property type="evidence" value="ECO:0007669"/>
    <property type="project" value="UniProtKB-KW"/>
</dbReference>
<dbReference type="RefSeq" id="WP_121877621.1">
    <property type="nucleotide sequence ID" value="NZ_REFJ01000006.1"/>
</dbReference>
<name>A0A3M0A0U1_9GAMM</name>
<dbReference type="Pfam" id="PF01066">
    <property type="entry name" value="CDP-OH_P_transf"/>
    <property type="match status" value="1"/>
</dbReference>
<dbReference type="InterPro" id="IPR000462">
    <property type="entry name" value="CDP-OH_P_trans"/>
</dbReference>
<sequence>MSNETNKTNGPEKDTFEQTIEAAEGIFPVDEHEEEVLEDGKPVRRRGVYLLPNALTTAAVFCGYYAVISGMNAQFETAAIAIFFAMIFDGLDGRVARLTNTTSEFGVQYDSLSDMCSFGIAPALVSYSWATHSLGKVGLAATFIYVACAAIRLARFNTMVGVEDKNYFTGLPSPAAAALVAGMVWFGYDVETSFGVQVAAAVVTAFAGLAMITNLKYNSFKGLDLKGRVPIRKIVLLVVIFVVVAMNPPLALLVIFAAYALSGPVTRLLKRN</sequence>
<evidence type="ECO:0000256" key="8">
    <source>
        <dbReference type="ARBA" id="ARBA00022692"/>
    </source>
</evidence>
<dbReference type="InterPro" id="IPR043130">
    <property type="entry name" value="CDP-OH_PTrfase_TM_dom"/>
</dbReference>
<organism evidence="17 18">
    <name type="scientific">Umboniibacter marinipuniceus</name>
    <dbReference type="NCBI Taxonomy" id="569599"/>
    <lineage>
        <taxon>Bacteria</taxon>
        <taxon>Pseudomonadati</taxon>
        <taxon>Pseudomonadota</taxon>
        <taxon>Gammaproteobacteria</taxon>
        <taxon>Cellvibrionales</taxon>
        <taxon>Cellvibrionaceae</taxon>
        <taxon>Umboniibacter</taxon>
    </lineage>
</organism>
<evidence type="ECO:0000256" key="7">
    <source>
        <dbReference type="ARBA" id="ARBA00022679"/>
    </source>
</evidence>
<evidence type="ECO:0000313" key="18">
    <source>
        <dbReference type="Proteomes" id="UP000267187"/>
    </source>
</evidence>